<accession>A0ABQ4N4M7</accession>
<name>A0ABQ4N4M7_9BACL</name>
<dbReference type="EMBL" id="BOVJ01000055">
    <property type="protein sequence ID" value="GIQ63125.1"/>
    <property type="molecule type" value="Genomic_DNA"/>
</dbReference>
<organism evidence="1 2">
    <name type="scientific">Paenibacillus cisolokensis</name>
    <dbReference type="NCBI Taxonomy" id="1658519"/>
    <lineage>
        <taxon>Bacteria</taxon>
        <taxon>Bacillati</taxon>
        <taxon>Bacillota</taxon>
        <taxon>Bacilli</taxon>
        <taxon>Bacillales</taxon>
        <taxon>Paenibacillaceae</taxon>
        <taxon>Paenibacillus</taxon>
    </lineage>
</organism>
<protein>
    <submittedName>
        <fullName evidence="1">Uncharacterized protein</fullName>
    </submittedName>
</protein>
<keyword evidence="2" id="KW-1185">Reference proteome</keyword>
<gene>
    <name evidence="1" type="ORF">PACILC2_16930</name>
</gene>
<evidence type="ECO:0000313" key="1">
    <source>
        <dbReference type="EMBL" id="GIQ63125.1"/>
    </source>
</evidence>
<proteinExistence type="predicted"/>
<dbReference type="Proteomes" id="UP000680304">
    <property type="component" value="Unassembled WGS sequence"/>
</dbReference>
<comment type="caution">
    <text evidence="1">The sequence shown here is derived from an EMBL/GenBank/DDBJ whole genome shotgun (WGS) entry which is preliminary data.</text>
</comment>
<reference evidence="1 2" key="1">
    <citation type="submission" date="2021-04" db="EMBL/GenBank/DDBJ databases">
        <title>Draft genome sequence of Paenibacillus cisolokensis, LC2-13A.</title>
        <authorList>
            <person name="Uke A."/>
            <person name="Chhe C."/>
            <person name="Baramee S."/>
            <person name="Kosugi A."/>
        </authorList>
    </citation>
    <scope>NUCLEOTIDE SEQUENCE [LARGE SCALE GENOMIC DNA]</scope>
    <source>
        <strain evidence="1 2">LC2-13A</strain>
    </source>
</reference>
<evidence type="ECO:0000313" key="2">
    <source>
        <dbReference type="Proteomes" id="UP000680304"/>
    </source>
</evidence>
<sequence>MSIEEIIKALERTGDDIVYIDLEESKKLIITNIPLGLKIQPEFRKPIMVASL</sequence>